<dbReference type="PANTHER" id="PTHR39087">
    <property type="entry name" value="UPF0104 MEMBRANE PROTEIN MJ1595"/>
    <property type="match status" value="1"/>
</dbReference>
<proteinExistence type="predicted"/>
<accession>A0A5C6RQP2</accession>
<evidence type="ECO:0000313" key="8">
    <source>
        <dbReference type="Proteomes" id="UP000321721"/>
    </source>
</evidence>
<dbReference type="InterPro" id="IPR022791">
    <property type="entry name" value="L-PG_synthase/AglD"/>
</dbReference>
<dbReference type="OrthoDB" id="9812094at2"/>
<dbReference type="RefSeq" id="WP_147100852.1">
    <property type="nucleotide sequence ID" value="NZ_VOOS01000004.1"/>
</dbReference>
<dbReference type="AlphaFoldDB" id="A0A5C6RQP2"/>
<keyword evidence="2" id="KW-1003">Cell membrane</keyword>
<evidence type="ECO:0000256" key="4">
    <source>
        <dbReference type="ARBA" id="ARBA00022989"/>
    </source>
</evidence>
<dbReference type="EMBL" id="VOOS01000004">
    <property type="protein sequence ID" value="TXB64661.1"/>
    <property type="molecule type" value="Genomic_DNA"/>
</dbReference>
<dbReference type="Proteomes" id="UP000321721">
    <property type="component" value="Unassembled WGS sequence"/>
</dbReference>
<dbReference type="NCBIfam" id="TIGR00374">
    <property type="entry name" value="flippase-like domain"/>
    <property type="match status" value="1"/>
</dbReference>
<comment type="subcellular location">
    <subcellularLocation>
        <location evidence="1">Cell membrane</location>
        <topology evidence="1">Multi-pass membrane protein</topology>
    </subcellularLocation>
</comment>
<protein>
    <submittedName>
        <fullName evidence="7">Flippase-like domain-containing protein</fullName>
    </submittedName>
</protein>
<evidence type="ECO:0000256" key="5">
    <source>
        <dbReference type="ARBA" id="ARBA00023136"/>
    </source>
</evidence>
<dbReference type="Pfam" id="PF03706">
    <property type="entry name" value="LPG_synthase_TM"/>
    <property type="match status" value="1"/>
</dbReference>
<dbReference type="GO" id="GO:0005886">
    <property type="term" value="C:plasma membrane"/>
    <property type="evidence" value="ECO:0007669"/>
    <property type="project" value="UniProtKB-SubCell"/>
</dbReference>
<feature type="transmembrane region" description="Helical" evidence="6">
    <location>
        <begin position="246"/>
        <end position="262"/>
    </location>
</feature>
<dbReference type="PANTHER" id="PTHR39087:SF2">
    <property type="entry name" value="UPF0104 MEMBRANE PROTEIN MJ1595"/>
    <property type="match status" value="1"/>
</dbReference>
<keyword evidence="3 6" id="KW-0812">Transmembrane</keyword>
<comment type="caution">
    <text evidence="7">The sequence shown here is derived from an EMBL/GenBank/DDBJ whole genome shotgun (WGS) entry which is preliminary data.</text>
</comment>
<evidence type="ECO:0000313" key="7">
    <source>
        <dbReference type="EMBL" id="TXB64661.1"/>
    </source>
</evidence>
<evidence type="ECO:0000256" key="3">
    <source>
        <dbReference type="ARBA" id="ARBA00022692"/>
    </source>
</evidence>
<name>A0A5C6RQP2_9FLAO</name>
<feature type="transmembrane region" description="Helical" evidence="6">
    <location>
        <begin position="121"/>
        <end position="146"/>
    </location>
</feature>
<sequence>MKKGLIAALKIIIPLGIGVYLTWFFISNLTDVELQNLKNAFLKADYRFIFIGIIIMLLSHMSRAYRWKYLLAPLGHTPNFWKMYHSVMIGYLINLTIPRSGEVARAGYYAKFQKKAPFEKVFGTIIVERIIDVIMLGIVMGITLYFQKDVEAFNSIKNTGNSGGGIPTWGYFLAALLIVVGFVLIMSVPKIKLKVREILRGLYEGVSTILQLKQRTAYVLHTIFIWVCYVLMLWVCSFALPETANLSINAVFAAFVVGGIAISATPGGIGLYPLMVAAVLSNLYNIENAESFSMLAWTSLTAFTILAGLVSLVALPFISKKQAALSE</sequence>
<feature type="transmembrane region" description="Helical" evidence="6">
    <location>
        <begin position="292"/>
        <end position="318"/>
    </location>
</feature>
<gene>
    <name evidence="7" type="ORF">FRY74_09425</name>
</gene>
<reference evidence="7 8" key="1">
    <citation type="submission" date="2019-08" db="EMBL/GenBank/DDBJ databases">
        <title>Genome of Vicingus serpentipes NCIMB 15042.</title>
        <authorList>
            <person name="Bowman J.P."/>
        </authorList>
    </citation>
    <scope>NUCLEOTIDE SEQUENCE [LARGE SCALE GENOMIC DNA]</scope>
    <source>
        <strain evidence="7 8">NCIMB 15042</strain>
    </source>
</reference>
<feature type="transmembrane region" description="Helical" evidence="6">
    <location>
        <begin position="46"/>
        <end position="65"/>
    </location>
</feature>
<keyword evidence="8" id="KW-1185">Reference proteome</keyword>
<feature type="transmembrane region" description="Helical" evidence="6">
    <location>
        <begin position="7"/>
        <end position="26"/>
    </location>
</feature>
<keyword evidence="4 6" id="KW-1133">Transmembrane helix</keyword>
<feature type="transmembrane region" description="Helical" evidence="6">
    <location>
        <begin position="218"/>
        <end position="240"/>
    </location>
</feature>
<evidence type="ECO:0000256" key="1">
    <source>
        <dbReference type="ARBA" id="ARBA00004651"/>
    </source>
</evidence>
<evidence type="ECO:0000256" key="6">
    <source>
        <dbReference type="SAM" id="Phobius"/>
    </source>
</evidence>
<feature type="transmembrane region" description="Helical" evidence="6">
    <location>
        <begin position="166"/>
        <end position="186"/>
    </location>
</feature>
<organism evidence="7 8">
    <name type="scientific">Vicingus serpentipes</name>
    <dbReference type="NCBI Taxonomy" id="1926625"/>
    <lineage>
        <taxon>Bacteria</taxon>
        <taxon>Pseudomonadati</taxon>
        <taxon>Bacteroidota</taxon>
        <taxon>Flavobacteriia</taxon>
        <taxon>Flavobacteriales</taxon>
        <taxon>Vicingaceae</taxon>
        <taxon>Vicingus</taxon>
    </lineage>
</organism>
<keyword evidence="5 6" id="KW-0472">Membrane</keyword>
<evidence type="ECO:0000256" key="2">
    <source>
        <dbReference type="ARBA" id="ARBA00022475"/>
    </source>
</evidence>